<keyword evidence="4" id="KW-0274">FAD</keyword>
<dbReference type="EMBL" id="CP163444">
    <property type="protein sequence ID" value="XDQ73707.1"/>
    <property type="molecule type" value="Genomic_DNA"/>
</dbReference>
<dbReference type="InterPro" id="IPR050416">
    <property type="entry name" value="FAD-linked_Oxidoreductase"/>
</dbReference>
<gene>
    <name evidence="7" type="ORF">AB5J54_25730</name>
</gene>
<evidence type="ECO:0000256" key="1">
    <source>
        <dbReference type="ARBA" id="ARBA00001974"/>
    </source>
</evidence>
<dbReference type="PANTHER" id="PTHR42973:SF39">
    <property type="entry name" value="FAD-BINDING PCMH-TYPE DOMAIN-CONTAINING PROTEIN"/>
    <property type="match status" value="1"/>
</dbReference>
<dbReference type="Gene3D" id="3.30.465.10">
    <property type="match status" value="1"/>
</dbReference>
<dbReference type="PANTHER" id="PTHR42973">
    <property type="entry name" value="BINDING OXIDOREDUCTASE, PUTATIVE (AFU_ORTHOLOGUE AFUA_1G17690)-RELATED"/>
    <property type="match status" value="1"/>
</dbReference>
<comment type="similarity">
    <text evidence="2">Belongs to the oxygen-dependent FAD-linked oxidoreductase family.</text>
</comment>
<organism evidence="7">
    <name type="scientific">Streptomyces sp. R44</name>
    <dbReference type="NCBI Taxonomy" id="3238633"/>
    <lineage>
        <taxon>Bacteria</taxon>
        <taxon>Bacillati</taxon>
        <taxon>Actinomycetota</taxon>
        <taxon>Actinomycetes</taxon>
        <taxon>Kitasatosporales</taxon>
        <taxon>Streptomycetaceae</taxon>
        <taxon>Streptomyces</taxon>
    </lineage>
</organism>
<dbReference type="InterPro" id="IPR006094">
    <property type="entry name" value="Oxid_FAD_bind_N"/>
</dbReference>
<dbReference type="Pfam" id="PF08031">
    <property type="entry name" value="BBE"/>
    <property type="match status" value="1"/>
</dbReference>
<protein>
    <submittedName>
        <fullName evidence="7">FAD-binding oxidoreductase</fullName>
    </submittedName>
</protein>
<name>A0AB39T008_9ACTN</name>
<dbReference type="InterPro" id="IPR036318">
    <property type="entry name" value="FAD-bd_PCMH-like_sf"/>
</dbReference>
<keyword evidence="3" id="KW-0285">Flavoprotein</keyword>
<reference evidence="7" key="1">
    <citation type="submission" date="2024-07" db="EMBL/GenBank/DDBJ databases">
        <authorList>
            <person name="Yu S.T."/>
        </authorList>
    </citation>
    <scope>NUCLEOTIDE SEQUENCE</scope>
    <source>
        <strain evidence="7">R44</strain>
    </source>
</reference>
<comment type="cofactor">
    <cofactor evidence="1">
        <name>FAD</name>
        <dbReference type="ChEBI" id="CHEBI:57692"/>
    </cofactor>
</comment>
<dbReference type="InterPro" id="IPR016166">
    <property type="entry name" value="FAD-bd_PCMH"/>
</dbReference>
<dbReference type="RefSeq" id="WP_369146273.1">
    <property type="nucleotide sequence ID" value="NZ_CP163444.1"/>
</dbReference>
<dbReference type="InterPro" id="IPR006093">
    <property type="entry name" value="Oxy_OxRdtase_FAD_BS"/>
</dbReference>
<dbReference type="SUPFAM" id="SSF56176">
    <property type="entry name" value="FAD-binding/transporter-associated domain-like"/>
    <property type="match status" value="1"/>
</dbReference>
<dbReference type="PROSITE" id="PS00862">
    <property type="entry name" value="OX2_COVAL_FAD"/>
    <property type="match status" value="1"/>
</dbReference>
<evidence type="ECO:0000256" key="4">
    <source>
        <dbReference type="ARBA" id="ARBA00022827"/>
    </source>
</evidence>
<evidence type="ECO:0000256" key="3">
    <source>
        <dbReference type="ARBA" id="ARBA00022630"/>
    </source>
</evidence>
<keyword evidence="5" id="KW-0560">Oxidoreductase</keyword>
<dbReference type="GO" id="GO:0071949">
    <property type="term" value="F:FAD binding"/>
    <property type="evidence" value="ECO:0007669"/>
    <property type="project" value="InterPro"/>
</dbReference>
<dbReference type="InterPro" id="IPR016167">
    <property type="entry name" value="FAD-bd_PCMH_sub1"/>
</dbReference>
<dbReference type="InterPro" id="IPR016169">
    <property type="entry name" value="FAD-bd_PCMH_sub2"/>
</dbReference>
<sequence>MPDAHVPAGPARTPVGVWAGSVRHDDQTDPYVISFAPDGTIALRTSGTVGTGTWAEGQAGRFSYELTETFTPASGRAGRIEAHVEAHLDGDAHHGTGTARISTPDGVPLHTTTAEFAGERLAREPAGWHGLVTLGAPVRGRVLFPGDEGFEEAVGSGWLLTVEHRPAAVVLAADAEDVAAAVRFAAAAGRPVAVESTGHGRSVPSDGAVFVSTRELRGLSVDPEAATARIGAGLTWGEVLDATAGHGLAPLSGSSADVGAIGFLTGGGLPLACRTYGFAADRVRSLELVTADGRIRTVSPVQDPDLFWAVRGGRSNFGVVTSAEIDLVPLRDVFAGELYYPGEDPAHAAHVVRSYLAWAKDQPDEMSSSLTLVRFLDLPKVPEEYRGRSFVLVHVLCTAGERLGERLVAPLRALAPERDNCATMPYARVTELHHDPKQPVRVHFRSALLDELDDSAAETLVSFIDPALPGGPYPNIELRHLGGAVGRPPRRPHAVGGRTAAFHLWTRIPAPAETADEARRLSDEVLARLRPWDTGELLPGFLFDHDSDPERVRRAYAEPDHRRLTELKARYDPQNLFRINHNIPPVP</sequence>
<dbReference type="Gene3D" id="3.30.43.10">
    <property type="entry name" value="Uridine Diphospho-n-acetylenolpyruvylglucosamine Reductase, domain 2"/>
    <property type="match status" value="1"/>
</dbReference>
<proteinExistence type="inferred from homology"/>
<dbReference type="Gene3D" id="3.40.462.20">
    <property type="match status" value="1"/>
</dbReference>
<dbReference type="PROSITE" id="PS51387">
    <property type="entry name" value="FAD_PCMH"/>
    <property type="match status" value="1"/>
</dbReference>
<dbReference type="AlphaFoldDB" id="A0AB39T008"/>
<dbReference type="Pfam" id="PF01565">
    <property type="entry name" value="FAD_binding_4"/>
    <property type="match status" value="1"/>
</dbReference>
<accession>A0AB39T008</accession>
<evidence type="ECO:0000256" key="5">
    <source>
        <dbReference type="ARBA" id="ARBA00023002"/>
    </source>
</evidence>
<evidence type="ECO:0000259" key="6">
    <source>
        <dbReference type="PROSITE" id="PS51387"/>
    </source>
</evidence>
<dbReference type="InterPro" id="IPR012951">
    <property type="entry name" value="BBE"/>
</dbReference>
<evidence type="ECO:0000313" key="7">
    <source>
        <dbReference type="EMBL" id="XDQ73707.1"/>
    </source>
</evidence>
<feature type="domain" description="FAD-binding PCMH-type" evidence="6">
    <location>
        <begin position="162"/>
        <end position="330"/>
    </location>
</feature>
<evidence type="ECO:0000256" key="2">
    <source>
        <dbReference type="ARBA" id="ARBA00005466"/>
    </source>
</evidence>
<dbReference type="GO" id="GO:0016491">
    <property type="term" value="F:oxidoreductase activity"/>
    <property type="evidence" value="ECO:0007669"/>
    <property type="project" value="UniProtKB-KW"/>
</dbReference>